<name>A0A7G1KVC6_9NOCA</name>
<accession>A0A7G1KVC6</accession>
<dbReference type="RefSeq" id="WP_187685817.1">
    <property type="nucleotide sequence ID" value="NZ_AP023396.1"/>
</dbReference>
<evidence type="ECO:0000313" key="1">
    <source>
        <dbReference type="EMBL" id="BCK59200.1"/>
    </source>
</evidence>
<dbReference type="GeneID" id="80351343"/>
<proteinExistence type="predicted"/>
<gene>
    <name evidence="1" type="ORF">NWFMUON74_69720</name>
</gene>
<dbReference type="Proteomes" id="UP000516173">
    <property type="component" value="Chromosome"/>
</dbReference>
<reference evidence="1 2" key="1">
    <citation type="submission" date="2020-08" db="EMBL/GenBank/DDBJ databases">
        <title>Genome Sequencing of Nocardia wallacei strain FMUON74 and assembly.</title>
        <authorList>
            <person name="Toyokawa M."/>
            <person name="Uesaka K."/>
        </authorList>
    </citation>
    <scope>NUCLEOTIDE SEQUENCE [LARGE SCALE GENOMIC DNA]</scope>
    <source>
        <strain evidence="1 2">FMUON74</strain>
    </source>
</reference>
<organism evidence="1 2">
    <name type="scientific">Nocardia wallacei</name>
    <dbReference type="NCBI Taxonomy" id="480035"/>
    <lineage>
        <taxon>Bacteria</taxon>
        <taxon>Bacillati</taxon>
        <taxon>Actinomycetota</taxon>
        <taxon>Actinomycetes</taxon>
        <taxon>Mycobacteriales</taxon>
        <taxon>Nocardiaceae</taxon>
        <taxon>Nocardia</taxon>
    </lineage>
</organism>
<dbReference type="AlphaFoldDB" id="A0A7G1KVC6"/>
<protein>
    <submittedName>
        <fullName evidence="1">Uncharacterized protein</fullName>
    </submittedName>
</protein>
<keyword evidence="2" id="KW-1185">Reference proteome</keyword>
<dbReference type="KEGG" id="nwl:NWFMUON74_69720"/>
<dbReference type="EMBL" id="AP023396">
    <property type="protein sequence ID" value="BCK59200.1"/>
    <property type="molecule type" value="Genomic_DNA"/>
</dbReference>
<sequence length="85" mass="9990">MCERRTRAGEWLAVWRLDHWRIRVLLVRGSAGDERPLLRAHIPAHAPDLAEVRERFPELSILWNAIRHEYWAEATTPQAHSRGTM</sequence>
<evidence type="ECO:0000313" key="2">
    <source>
        <dbReference type="Proteomes" id="UP000516173"/>
    </source>
</evidence>